<dbReference type="Proteomes" id="UP000007431">
    <property type="component" value="Unassembled WGS sequence"/>
</dbReference>
<dbReference type="STRING" id="578458.D8PUX3"/>
<evidence type="ECO:0000256" key="1">
    <source>
        <dbReference type="ARBA" id="ARBA00006817"/>
    </source>
</evidence>
<dbReference type="CDD" id="cd08892">
    <property type="entry name" value="SRPBCC_Aha1"/>
    <property type="match status" value="1"/>
</dbReference>
<dbReference type="GO" id="GO:0051087">
    <property type="term" value="F:protein-folding chaperone binding"/>
    <property type="evidence" value="ECO:0007669"/>
    <property type="project" value="InterPro"/>
</dbReference>
<feature type="region of interest" description="Disordered" evidence="2">
    <location>
        <begin position="157"/>
        <end position="188"/>
    </location>
</feature>
<keyword evidence="5" id="KW-1185">Reference proteome</keyword>
<dbReference type="Gene3D" id="3.30.530.20">
    <property type="match status" value="1"/>
</dbReference>
<feature type="compositionally biased region" description="Low complexity" evidence="2">
    <location>
        <begin position="158"/>
        <end position="182"/>
    </location>
</feature>
<evidence type="ECO:0000313" key="5">
    <source>
        <dbReference type="Proteomes" id="UP000007431"/>
    </source>
</evidence>
<dbReference type="eggNOG" id="KOG2936">
    <property type="taxonomic scope" value="Eukaryota"/>
</dbReference>
<comment type="similarity">
    <text evidence="1">Belongs to the AHA1 family.</text>
</comment>
<evidence type="ECO:0000256" key="2">
    <source>
        <dbReference type="SAM" id="MobiDB-lite"/>
    </source>
</evidence>
<dbReference type="PANTHER" id="PTHR13009:SF22">
    <property type="entry name" value="LD43819P"/>
    <property type="match status" value="1"/>
</dbReference>
<dbReference type="OMA" id="GDCEVNQ"/>
<dbReference type="VEuPathDB" id="FungiDB:SCHCODRAFT_02608285"/>
<sequence length="332" mass="35584">MSSMPLSTANWHWKNKNVTRWGKEWFEHELATIAVQGDGEQSVKVDSVSEVDGDVELGQRKSKLITIYDCKLTIQWSGKTTAGEDVKGRVVIPEVSHENTLDGHSDVVYEWSLTTASSPDVDAVFRLAKARLPAALEAKFAEFPVALVQTHGKDIQVGTPSASGTSTPATGGATSANGAAKAEATKPVQATKPAAKTLNYSTVETEASFMASAADLFSLLTDEARIPAWTRAPAQSKPQEGTEFSLFGGGVKGKFVSLKPPTEVVQTWALQSPTWPAGHFATLTMKFDQASDSTKLTLTLDGVPKGMEDEIRTNLEGYYIHGLKSIGLGTVL</sequence>
<organism evidence="5">
    <name type="scientific">Schizophyllum commune (strain H4-8 / FGSC 9210)</name>
    <name type="common">Split gill fungus</name>
    <dbReference type="NCBI Taxonomy" id="578458"/>
    <lineage>
        <taxon>Eukaryota</taxon>
        <taxon>Fungi</taxon>
        <taxon>Dikarya</taxon>
        <taxon>Basidiomycota</taxon>
        <taxon>Agaricomycotina</taxon>
        <taxon>Agaricomycetes</taxon>
        <taxon>Agaricomycetidae</taxon>
        <taxon>Agaricales</taxon>
        <taxon>Schizophyllaceae</taxon>
        <taxon>Schizophyllum</taxon>
    </lineage>
</organism>
<gene>
    <name evidence="4" type="ORF">SCHCODRAFT_10335</name>
</gene>
<proteinExistence type="inferred from homology"/>
<dbReference type="HOGENOM" id="CLU_049046_1_0_1"/>
<dbReference type="GO" id="GO:0006457">
    <property type="term" value="P:protein folding"/>
    <property type="evidence" value="ECO:0007669"/>
    <property type="project" value="TreeGrafter"/>
</dbReference>
<dbReference type="InterPro" id="IPR036338">
    <property type="entry name" value="Aha1"/>
</dbReference>
<dbReference type="SUPFAM" id="SSF103111">
    <property type="entry name" value="Activator of Hsp90 ATPase, Aha1"/>
    <property type="match status" value="1"/>
</dbReference>
<dbReference type="InterPro" id="IPR023393">
    <property type="entry name" value="START-like_dom_sf"/>
</dbReference>
<dbReference type="FunCoup" id="D8PUX3">
    <property type="interactions" value="747"/>
</dbReference>
<feature type="domain" description="Activator of Hsp90 ATPase AHSA1-like N-terminal" evidence="3">
    <location>
        <begin position="15"/>
        <end position="153"/>
    </location>
</feature>
<dbReference type="EMBL" id="GL377303">
    <property type="protein sequence ID" value="EFJ00763.1"/>
    <property type="molecule type" value="Genomic_DNA"/>
</dbReference>
<dbReference type="GO" id="GO:0005829">
    <property type="term" value="C:cytosol"/>
    <property type="evidence" value="ECO:0007669"/>
    <property type="project" value="TreeGrafter"/>
</dbReference>
<dbReference type="SUPFAM" id="SSF55961">
    <property type="entry name" value="Bet v1-like"/>
    <property type="match status" value="1"/>
</dbReference>
<dbReference type="SMART" id="SM01000">
    <property type="entry name" value="Aha1_N"/>
    <property type="match status" value="1"/>
</dbReference>
<dbReference type="AlphaFoldDB" id="D8PUX3"/>
<dbReference type="InterPro" id="IPR015310">
    <property type="entry name" value="AHSA1-like_N"/>
</dbReference>
<dbReference type="InterPro" id="IPR013538">
    <property type="entry name" value="ASHA1/2-like_C"/>
</dbReference>
<dbReference type="InParanoid" id="D8PUX3"/>
<dbReference type="Gene3D" id="3.15.10.20">
    <property type="entry name" value="Activator of Hsp90 ATPase Aha1, N-terminal domain"/>
    <property type="match status" value="1"/>
</dbReference>
<reference evidence="4 5" key="1">
    <citation type="journal article" date="2010" name="Nat. Biotechnol.">
        <title>Genome sequence of the model mushroom Schizophyllum commune.</title>
        <authorList>
            <person name="Ohm R.A."/>
            <person name="de Jong J.F."/>
            <person name="Lugones L.G."/>
            <person name="Aerts A."/>
            <person name="Kothe E."/>
            <person name="Stajich J.E."/>
            <person name="de Vries R.P."/>
            <person name="Record E."/>
            <person name="Levasseur A."/>
            <person name="Baker S.E."/>
            <person name="Bartholomew K.A."/>
            <person name="Coutinho P.M."/>
            <person name="Erdmann S."/>
            <person name="Fowler T.J."/>
            <person name="Gathman A.C."/>
            <person name="Lombard V."/>
            <person name="Henrissat B."/>
            <person name="Knabe N."/>
            <person name="Kuees U."/>
            <person name="Lilly W.W."/>
            <person name="Lindquist E."/>
            <person name="Lucas S."/>
            <person name="Magnuson J.K."/>
            <person name="Piumi F."/>
            <person name="Raudaskoski M."/>
            <person name="Salamov A."/>
            <person name="Schmutz J."/>
            <person name="Schwarze F.W.M.R."/>
            <person name="vanKuyk P.A."/>
            <person name="Horton J.S."/>
            <person name="Grigoriev I.V."/>
            <person name="Woesten H.A.B."/>
        </authorList>
    </citation>
    <scope>NUCLEOTIDE SEQUENCE [LARGE SCALE GENOMIC DNA]</scope>
    <source>
        <strain evidence="5">H4-8 / FGSC 9210</strain>
    </source>
</reference>
<name>D8PUX3_SCHCM</name>
<evidence type="ECO:0000259" key="3">
    <source>
        <dbReference type="SMART" id="SM01000"/>
    </source>
</evidence>
<evidence type="ECO:0000313" key="4">
    <source>
        <dbReference type="EMBL" id="EFJ00763.1"/>
    </source>
</evidence>
<accession>D8PUX3</accession>
<dbReference type="Pfam" id="PF09229">
    <property type="entry name" value="Aha1_N"/>
    <property type="match status" value="1"/>
</dbReference>
<dbReference type="PANTHER" id="PTHR13009">
    <property type="entry name" value="HEAT SHOCK PROTEIN 90 HSP90 CO-CHAPERONE AHA-1"/>
    <property type="match status" value="1"/>
</dbReference>
<dbReference type="Pfam" id="PF08327">
    <property type="entry name" value="AHSA1"/>
    <property type="match status" value="1"/>
</dbReference>
<dbReference type="GO" id="GO:0001671">
    <property type="term" value="F:ATPase activator activity"/>
    <property type="evidence" value="ECO:0007669"/>
    <property type="project" value="InterPro"/>
</dbReference>
<protein>
    <recommendedName>
        <fullName evidence="3">Activator of Hsp90 ATPase AHSA1-like N-terminal domain-containing protein</fullName>
    </recommendedName>
</protein>